<organism evidence="1 2">
    <name type="scientific">Armillaria gallica</name>
    <name type="common">Bulbous honey fungus</name>
    <name type="synonym">Armillaria bulbosa</name>
    <dbReference type="NCBI Taxonomy" id="47427"/>
    <lineage>
        <taxon>Eukaryota</taxon>
        <taxon>Fungi</taxon>
        <taxon>Dikarya</taxon>
        <taxon>Basidiomycota</taxon>
        <taxon>Agaricomycotina</taxon>
        <taxon>Agaricomycetes</taxon>
        <taxon>Agaricomycetidae</taxon>
        <taxon>Agaricales</taxon>
        <taxon>Marasmiineae</taxon>
        <taxon>Physalacriaceae</taxon>
        <taxon>Armillaria</taxon>
    </lineage>
</organism>
<evidence type="ECO:0000313" key="2">
    <source>
        <dbReference type="Proteomes" id="UP000217790"/>
    </source>
</evidence>
<dbReference type="InParanoid" id="A0A2H3CGC0"/>
<dbReference type="AlphaFoldDB" id="A0A2H3CGC0"/>
<dbReference type="EMBL" id="KZ293721">
    <property type="protein sequence ID" value="PBK82085.1"/>
    <property type="molecule type" value="Genomic_DNA"/>
</dbReference>
<dbReference type="Proteomes" id="UP000217790">
    <property type="component" value="Unassembled WGS sequence"/>
</dbReference>
<proteinExistence type="predicted"/>
<accession>A0A2H3CGC0</accession>
<sequence length="85" mass="10257">MTVDDLLRWADRYDIEPDGHWFERLDATRAEILHRLPWKIEWPYAHLFVRHRTEKYSDSSPGSATCFLLGTNATRERWITPRTKR</sequence>
<reference evidence="2" key="1">
    <citation type="journal article" date="2017" name="Nat. Ecol. Evol.">
        <title>Genome expansion and lineage-specific genetic innovations in the forest pathogenic fungi Armillaria.</title>
        <authorList>
            <person name="Sipos G."/>
            <person name="Prasanna A.N."/>
            <person name="Walter M.C."/>
            <person name="O'Connor E."/>
            <person name="Balint B."/>
            <person name="Krizsan K."/>
            <person name="Kiss B."/>
            <person name="Hess J."/>
            <person name="Varga T."/>
            <person name="Slot J."/>
            <person name="Riley R."/>
            <person name="Boka B."/>
            <person name="Rigling D."/>
            <person name="Barry K."/>
            <person name="Lee J."/>
            <person name="Mihaltcheva S."/>
            <person name="LaButti K."/>
            <person name="Lipzen A."/>
            <person name="Waldron R."/>
            <person name="Moloney N.M."/>
            <person name="Sperisen C."/>
            <person name="Kredics L."/>
            <person name="Vagvoelgyi C."/>
            <person name="Patrignani A."/>
            <person name="Fitzpatrick D."/>
            <person name="Nagy I."/>
            <person name="Doyle S."/>
            <person name="Anderson J.B."/>
            <person name="Grigoriev I.V."/>
            <person name="Gueldener U."/>
            <person name="Muensterkoetter M."/>
            <person name="Nagy L.G."/>
        </authorList>
    </citation>
    <scope>NUCLEOTIDE SEQUENCE [LARGE SCALE GENOMIC DNA]</scope>
    <source>
        <strain evidence="2">Ar21-2</strain>
    </source>
</reference>
<dbReference type="STRING" id="47427.A0A2H3CGC0"/>
<protein>
    <submittedName>
        <fullName evidence="1">Uncharacterized protein</fullName>
    </submittedName>
</protein>
<gene>
    <name evidence="1" type="ORF">ARMGADRAFT_1019829</name>
</gene>
<evidence type="ECO:0000313" key="1">
    <source>
        <dbReference type="EMBL" id="PBK82085.1"/>
    </source>
</evidence>
<keyword evidence="2" id="KW-1185">Reference proteome</keyword>
<name>A0A2H3CGC0_ARMGA</name>